<evidence type="ECO:0000313" key="3">
    <source>
        <dbReference type="Proteomes" id="UP000307164"/>
    </source>
</evidence>
<dbReference type="Proteomes" id="UP000307217">
    <property type="component" value="Unassembled WGS sequence"/>
</dbReference>
<reference evidence="1 4" key="1">
    <citation type="submission" date="2018-01" db="EMBL/GenBank/DDBJ databases">
        <authorList>
            <person name="Paulsen S."/>
            <person name="Gram L.K."/>
        </authorList>
    </citation>
    <scope>NUCLEOTIDE SEQUENCE [LARGE SCALE GENOMIC DNA]</scope>
    <source>
        <strain evidence="1 4">S3790</strain>
        <strain evidence="2">S3895</strain>
    </source>
</reference>
<sequence length="111" mass="12769">MYKRFFIATNYVGAHSLSRIIKEVSSAEITRRSKGVTDGYPLITSAWQQYLPIRLFNICDTGSAYHSAKHHNPPTYFCPNKTKKQHLMRCFNTGEIKLMPIGGNLQYQNQQ</sequence>
<gene>
    <name evidence="1" type="ORF">CWC19_09180</name>
    <name evidence="2" type="ORF">CWC20_11295</name>
</gene>
<keyword evidence="3" id="KW-1185">Reference proteome</keyword>
<comment type="caution">
    <text evidence="1">The sequence shown here is derived from an EMBL/GenBank/DDBJ whole genome shotgun (WGS) entry which is preliminary data.</text>
</comment>
<accession>A0A5S3V9M7</accession>
<dbReference type="Proteomes" id="UP000307164">
    <property type="component" value="Unassembled WGS sequence"/>
</dbReference>
<reference evidence="4" key="2">
    <citation type="submission" date="2019-06" db="EMBL/GenBank/DDBJ databases">
        <title>Co-occurence of chitin degradation, pigmentation and bioactivity in marine Pseudoalteromonas.</title>
        <authorList>
            <person name="Sonnenschein E.C."/>
            <person name="Bech P.K."/>
        </authorList>
    </citation>
    <scope>NUCLEOTIDE SEQUENCE [LARGE SCALE GENOMIC DNA]</scope>
    <source>
        <strain evidence="4">S3790</strain>
    </source>
</reference>
<evidence type="ECO:0000313" key="4">
    <source>
        <dbReference type="Proteomes" id="UP000307217"/>
    </source>
</evidence>
<reference evidence="1" key="3">
    <citation type="submission" date="2019-09" db="EMBL/GenBank/DDBJ databases">
        <title>Co-occurence of chitin degradation, pigmentation and bioactivity in marine Pseudoalteromonas.</title>
        <authorList>
            <person name="Sonnenschein E.C."/>
            <person name="Bech P.K."/>
        </authorList>
    </citation>
    <scope>NUCLEOTIDE SEQUENCE</scope>
    <source>
        <strain evidence="1">S3790</strain>
        <strain evidence="2 3">S3895</strain>
    </source>
</reference>
<evidence type="ECO:0000313" key="2">
    <source>
        <dbReference type="EMBL" id="TMO74183.1"/>
    </source>
</evidence>
<protein>
    <submittedName>
        <fullName evidence="1">Uncharacterized protein</fullName>
    </submittedName>
</protein>
<proteinExistence type="predicted"/>
<evidence type="ECO:0000313" key="1">
    <source>
        <dbReference type="EMBL" id="TMO68526.1"/>
    </source>
</evidence>
<dbReference type="EMBL" id="PNBW01000050">
    <property type="protein sequence ID" value="TMO74183.1"/>
    <property type="molecule type" value="Genomic_DNA"/>
</dbReference>
<dbReference type="EMBL" id="PNBX01000034">
    <property type="protein sequence ID" value="TMO68526.1"/>
    <property type="molecule type" value="Genomic_DNA"/>
</dbReference>
<name>A0A5S3V9M7_9GAMM</name>
<dbReference type="AlphaFoldDB" id="A0A5S3V9M7"/>
<organism evidence="1 4">
    <name type="scientific">Pseudoalteromonas aurantia</name>
    <dbReference type="NCBI Taxonomy" id="43654"/>
    <lineage>
        <taxon>Bacteria</taxon>
        <taxon>Pseudomonadati</taxon>
        <taxon>Pseudomonadota</taxon>
        <taxon>Gammaproteobacteria</taxon>
        <taxon>Alteromonadales</taxon>
        <taxon>Pseudoalteromonadaceae</taxon>
        <taxon>Pseudoalteromonas</taxon>
    </lineage>
</organism>